<dbReference type="EMBL" id="QRHO01000018">
    <property type="protein sequence ID" value="RHF82043.1"/>
    <property type="molecule type" value="Genomic_DNA"/>
</dbReference>
<evidence type="ECO:0000313" key="3">
    <source>
        <dbReference type="Proteomes" id="UP000284579"/>
    </source>
</evidence>
<evidence type="ECO:0000313" key="2">
    <source>
        <dbReference type="EMBL" id="RHF82043.1"/>
    </source>
</evidence>
<feature type="region of interest" description="Disordered" evidence="1">
    <location>
        <begin position="65"/>
        <end position="88"/>
    </location>
</feature>
<name>A0A414QMM5_9FIRM</name>
<evidence type="ECO:0000256" key="1">
    <source>
        <dbReference type="SAM" id="MobiDB-lite"/>
    </source>
</evidence>
<dbReference type="AlphaFoldDB" id="A0A414QMM5"/>
<comment type="caution">
    <text evidence="2">The sequence shown here is derived from an EMBL/GenBank/DDBJ whole genome shotgun (WGS) entry which is preliminary data.</text>
</comment>
<protein>
    <submittedName>
        <fullName evidence="2">Uncharacterized protein</fullName>
    </submittedName>
</protein>
<gene>
    <name evidence="2" type="ORF">DW656_12225</name>
</gene>
<dbReference type="Proteomes" id="UP000284579">
    <property type="component" value="Unassembled WGS sequence"/>
</dbReference>
<feature type="compositionally biased region" description="Polar residues" evidence="1">
    <location>
        <begin position="66"/>
        <end position="76"/>
    </location>
</feature>
<organism evidence="2 3">
    <name type="scientific">Coprococcus comes</name>
    <dbReference type="NCBI Taxonomy" id="410072"/>
    <lineage>
        <taxon>Bacteria</taxon>
        <taxon>Bacillati</taxon>
        <taxon>Bacillota</taxon>
        <taxon>Clostridia</taxon>
        <taxon>Lachnospirales</taxon>
        <taxon>Lachnospiraceae</taxon>
        <taxon>Coprococcus</taxon>
    </lineage>
</organism>
<proteinExistence type="predicted"/>
<sequence>MAAITKQYKPWELPKEYYDVQREMNTKRNTLNKALDEMASRAKRQTSKERKTFVNGFGEATRREITSQSYKRAQNRLQKEIDRRFEKR</sequence>
<feature type="compositionally biased region" description="Basic and acidic residues" evidence="1">
    <location>
        <begin position="77"/>
        <end position="88"/>
    </location>
</feature>
<reference evidence="2 3" key="1">
    <citation type="submission" date="2018-08" db="EMBL/GenBank/DDBJ databases">
        <title>A genome reference for cultivated species of the human gut microbiota.</title>
        <authorList>
            <person name="Zou Y."/>
            <person name="Xue W."/>
            <person name="Luo G."/>
        </authorList>
    </citation>
    <scope>NUCLEOTIDE SEQUENCE [LARGE SCALE GENOMIC DNA]</scope>
    <source>
        <strain evidence="2 3">AM23-3</strain>
    </source>
</reference>
<accession>A0A414QMM5</accession>